<feature type="chain" id="PRO_5047487400" evidence="4">
    <location>
        <begin position="19"/>
        <end position="342"/>
    </location>
</feature>
<organism evidence="6 7">
    <name type="scientific">Kibdelosporangium banguiense</name>
    <dbReference type="NCBI Taxonomy" id="1365924"/>
    <lineage>
        <taxon>Bacteria</taxon>
        <taxon>Bacillati</taxon>
        <taxon>Actinomycetota</taxon>
        <taxon>Actinomycetes</taxon>
        <taxon>Pseudonocardiales</taxon>
        <taxon>Pseudonocardiaceae</taxon>
        <taxon>Kibdelosporangium</taxon>
    </lineage>
</organism>
<dbReference type="PANTHER" id="PTHR30085:SF6">
    <property type="entry name" value="ABC TRANSPORTER GLUTAMINE-BINDING PROTEIN GLNH"/>
    <property type="match status" value="1"/>
</dbReference>
<dbReference type="Gene3D" id="3.40.190.10">
    <property type="entry name" value="Periplasmic binding protein-like II"/>
    <property type="match status" value="2"/>
</dbReference>
<keyword evidence="3 4" id="KW-0732">Signal</keyword>
<dbReference type="PROSITE" id="PS51257">
    <property type="entry name" value="PROKAR_LIPOPROTEIN"/>
    <property type="match status" value="1"/>
</dbReference>
<comment type="similarity">
    <text evidence="1">Belongs to the bacterial solute-binding protein 3 family.</text>
</comment>
<dbReference type="PANTHER" id="PTHR30085">
    <property type="entry name" value="AMINO ACID ABC TRANSPORTER PERMEASE"/>
    <property type="match status" value="1"/>
</dbReference>
<evidence type="ECO:0000259" key="5">
    <source>
        <dbReference type="SMART" id="SM00062"/>
    </source>
</evidence>
<accession>A0ABS4TUM3</accession>
<keyword evidence="2" id="KW-0813">Transport</keyword>
<proteinExistence type="inferred from homology"/>
<protein>
    <submittedName>
        <fullName evidence="6">Polar amino acid transport system substrate-binding protein</fullName>
    </submittedName>
</protein>
<evidence type="ECO:0000256" key="3">
    <source>
        <dbReference type="ARBA" id="ARBA00022729"/>
    </source>
</evidence>
<dbReference type="SMART" id="SM00062">
    <property type="entry name" value="PBPb"/>
    <property type="match status" value="1"/>
</dbReference>
<comment type="caution">
    <text evidence="6">The sequence shown here is derived from an EMBL/GenBank/DDBJ whole genome shotgun (WGS) entry which is preliminary data.</text>
</comment>
<dbReference type="EMBL" id="JAGINW010000001">
    <property type="protein sequence ID" value="MBP2327654.1"/>
    <property type="molecule type" value="Genomic_DNA"/>
</dbReference>
<gene>
    <name evidence="6" type="ORF">JOF56_008039</name>
</gene>
<evidence type="ECO:0000256" key="1">
    <source>
        <dbReference type="ARBA" id="ARBA00010333"/>
    </source>
</evidence>
<dbReference type="RefSeq" id="WP_209644593.1">
    <property type="nucleotide sequence ID" value="NZ_JAGINW010000001.1"/>
</dbReference>
<sequence length="342" mass="37418">MRMLILVCTLALVAGCGAGPADTISRRPPLTVAEAMPPGAEVMPPVFVPDSPEPQADLPAQCAPGAGFDARAISLRPPATMPQPGVMPPDSTMAKILKRGRLQVGVDQNLNLISSRDPHTGVIEGYDIDFAREIARAIFGDPEKIQLRAVTFTNNFDVLKNNEIDLLADSLTITCERRYKLGVAFSTNYLDSGQRVIVRKRSPYQGPQDLIGGKVCAPAKTTSIQRIREYGTPGRRLVPVAVTEFSDCLVLLQQGQIDAISTTDTVLQGMVEQDPTLRLAGDRMSDEPHGLAMRDTEPDMVRFVNGVLEQMRNDGRWAAIYAKWLGRLPPEREFPPRAAYID</sequence>
<feature type="domain" description="Solute-binding protein family 3/N-terminal" evidence="5">
    <location>
        <begin position="101"/>
        <end position="328"/>
    </location>
</feature>
<evidence type="ECO:0000256" key="4">
    <source>
        <dbReference type="SAM" id="SignalP"/>
    </source>
</evidence>
<evidence type="ECO:0000256" key="2">
    <source>
        <dbReference type="ARBA" id="ARBA00022448"/>
    </source>
</evidence>
<reference evidence="6 7" key="1">
    <citation type="submission" date="2021-03" db="EMBL/GenBank/DDBJ databases">
        <title>Sequencing the genomes of 1000 actinobacteria strains.</title>
        <authorList>
            <person name="Klenk H.-P."/>
        </authorList>
    </citation>
    <scope>NUCLEOTIDE SEQUENCE [LARGE SCALE GENOMIC DNA]</scope>
    <source>
        <strain evidence="6 7">DSM 46670</strain>
    </source>
</reference>
<name>A0ABS4TUM3_9PSEU</name>
<keyword evidence="7" id="KW-1185">Reference proteome</keyword>
<dbReference type="InterPro" id="IPR051455">
    <property type="entry name" value="Bact_solute-bind_prot3"/>
</dbReference>
<evidence type="ECO:0000313" key="7">
    <source>
        <dbReference type="Proteomes" id="UP001519332"/>
    </source>
</evidence>
<dbReference type="SUPFAM" id="SSF53850">
    <property type="entry name" value="Periplasmic binding protein-like II"/>
    <property type="match status" value="1"/>
</dbReference>
<dbReference type="Proteomes" id="UP001519332">
    <property type="component" value="Unassembled WGS sequence"/>
</dbReference>
<feature type="signal peptide" evidence="4">
    <location>
        <begin position="1"/>
        <end position="18"/>
    </location>
</feature>
<dbReference type="Pfam" id="PF00497">
    <property type="entry name" value="SBP_bac_3"/>
    <property type="match status" value="1"/>
</dbReference>
<evidence type="ECO:0000313" key="6">
    <source>
        <dbReference type="EMBL" id="MBP2327654.1"/>
    </source>
</evidence>
<dbReference type="CDD" id="cd13690">
    <property type="entry name" value="PBP2_GluB"/>
    <property type="match status" value="1"/>
</dbReference>
<dbReference type="InterPro" id="IPR001638">
    <property type="entry name" value="Solute-binding_3/MltF_N"/>
</dbReference>